<organism evidence="1">
    <name type="scientific">Trichodesmium erythraeum (strain IMS101)</name>
    <dbReference type="NCBI Taxonomy" id="203124"/>
    <lineage>
        <taxon>Bacteria</taxon>
        <taxon>Bacillati</taxon>
        <taxon>Cyanobacteriota</taxon>
        <taxon>Cyanophyceae</taxon>
        <taxon>Oscillatoriophycideae</taxon>
        <taxon>Oscillatoriales</taxon>
        <taxon>Microcoleaceae</taxon>
        <taxon>Trichodesmium</taxon>
    </lineage>
</organism>
<accession>Q10XL5</accession>
<name>Q10XL5_TRIEI</name>
<dbReference type="EMBL" id="CP000393">
    <property type="protein sequence ID" value="ABG53009.1"/>
    <property type="molecule type" value="Genomic_DNA"/>
</dbReference>
<dbReference type="KEGG" id="ter:Tery_3984"/>
<proteinExistence type="predicted"/>
<dbReference type="eggNOG" id="ENOG5032T33">
    <property type="taxonomic scope" value="Bacteria"/>
</dbReference>
<reference evidence="1" key="1">
    <citation type="submission" date="2006-06" db="EMBL/GenBank/DDBJ databases">
        <title>Complete sequence of Trichodesmium erythraeum IMS101.</title>
        <authorList>
            <consortium name="US DOE Joint Genome Institute"/>
            <person name="Copeland A."/>
            <person name="Lucas S."/>
            <person name="Lapidus A."/>
            <person name="Barry K."/>
            <person name="Detter J.C."/>
            <person name="Glavina del Rio T."/>
            <person name="Hammon N."/>
            <person name="Israni S."/>
            <person name="Dalin E."/>
            <person name="Tice H."/>
            <person name="Pitluck S."/>
            <person name="Kiss H."/>
            <person name="Munk A.C."/>
            <person name="Brettin T."/>
            <person name="Bruce D."/>
            <person name="Han C."/>
            <person name="Tapia R."/>
            <person name="Gilna P."/>
            <person name="Schmutz J."/>
            <person name="Larimer F."/>
            <person name="Land M."/>
            <person name="Hauser L."/>
            <person name="Kyrpides N."/>
            <person name="Kim E."/>
            <person name="Richardson P."/>
        </authorList>
    </citation>
    <scope>NUCLEOTIDE SEQUENCE [LARGE SCALE GENOMIC DNA]</scope>
    <source>
        <strain evidence="1">IMS101</strain>
    </source>
</reference>
<dbReference type="HOGENOM" id="CLU_1957361_0_0_3"/>
<protein>
    <submittedName>
        <fullName evidence="1">Uncharacterized protein</fullName>
    </submittedName>
</protein>
<sequence length="138" mass="15746">MRKFIMLSRQTFDDHSLSESFYQALINCFYETLNFSTQSLLDNCTFGFAPDSLGVQTFFIITSSTLEADKLGQDLESLKNRVILLMPAVGKLAICVNPLLEKKESESSKECVDKDQKFLPHYMICKIFPIDLSNKNQD</sequence>
<gene>
    <name evidence="1" type="ordered locus">Tery_3984</name>
</gene>
<evidence type="ECO:0000313" key="1">
    <source>
        <dbReference type="EMBL" id="ABG53009.1"/>
    </source>
</evidence>
<dbReference type="AlphaFoldDB" id="Q10XL5"/>